<proteinExistence type="predicted"/>
<feature type="region of interest" description="Disordered" evidence="1">
    <location>
        <begin position="1"/>
        <end position="61"/>
    </location>
</feature>
<dbReference type="VEuPathDB" id="FungiDB:PYU1_G002020"/>
<organism evidence="4 5">
    <name type="scientific">Globisporangium ultimum (strain ATCC 200006 / CBS 805.95 / DAOM BR144)</name>
    <name type="common">Pythium ultimum</name>
    <dbReference type="NCBI Taxonomy" id="431595"/>
    <lineage>
        <taxon>Eukaryota</taxon>
        <taxon>Sar</taxon>
        <taxon>Stramenopiles</taxon>
        <taxon>Oomycota</taxon>
        <taxon>Peronosporomycetes</taxon>
        <taxon>Pythiales</taxon>
        <taxon>Pythiaceae</taxon>
        <taxon>Globisporangium</taxon>
    </lineage>
</organism>
<feature type="compositionally biased region" description="Polar residues" evidence="1">
    <location>
        <begin position="18"/>
        <end position="29"/>
    </location>
</feature>
<dbReference type="Pfam" id="PF00782">
    <property type="entry name" value="DSPc"/>
    <property type="match status" value="1"/>
</dbReference>
<dbReference type="InParanoid" id="K3WAN1"/>
<reference evidence="5" key="1">
    <citation type="journal article" date="2010" name="Genome Biol.">
        <title>Genome sequence of the necrotrophic plant pathogen Pythium ultimum reveals original pathogenicity mechanisms and effector repertoire.</title>
        <authorList>
            <person name="Levesque C.A."/>
            <person name="Brouwer H."/>
            <person name="Cano L."/>
            <person name="Hamilton J.P."/>
            <person name="Holt C."/>
            <person name="Huitema E."/>
            <person name="Raffaele S."/>
            <person name="Robideau G.P."/>
            <person name="Thines M."/>
            <person name="Win J."/>
            <person name="Zerillo M.M."/>
            <person name="Beakes G.W."/>
            <person name="Boore J.L."/>
            <person name="Busam D."/>
            <person name="Dumas B."/>
            <person name="Ferriera S."/>
            <person name="Fuerstenberg S.I."/>
            <person name="Gachon C.M."/>
            <person name="Gaulin E."/>
            <person name="Govers F."/>
            <person name="Grenville-Briggs L."/>
            <person name="Horner N."/>
            <person name="Hostetler J."/>
            <person name="Jiang R.H."/>
            <person name="Johnson J."/>
            <person name="Krajaejun T."/>
            <person name="Lin H."/>
            <person name="Meijer H.J."/>
            <person name="Moore B."/>
            <person name="Morris P."/>
            <person name="Phuntmart V."/>
            <person name="Puiu D."/>
            <person name="Shetty J."/>
            <person name="Stajich J.E."/>
            <person name="Tripathy S."/>
            <person name="Wawra S."/>
            <person name="van West P."/>
            <person name="Whitty B.R."/>
            <person name="Coutinho P.M."/>
            <person name="Henrissat B."/>
            <person name="Martin F."/>
            <person name="Thomas P.D."/>
            <person name="Tyler B.M."/>
            <person name="De Vries R.P."/>
            <person name="Kamoun S."/>
            <person name="Yandell M."/>
            <person name="Tisserat N."/>
            <person name="Buell C.R."/>
        </authorList>
    </citation>
    <scope>NUCLEOTIDE SEQUENCE</scope>
    <source>
        <strain evidence="5">DAOM:BR144</strain>
    </source>
</reference>
<dbReference type="PANTHER" id="PTHR46381">
    <property type="entry name" value="MKPA PROTEIN"/>
    <property type="match status" value="1"/>
</dbReference>
<feature type="domain" description="Tyrosine specific protein phosphatases" evidence="3">
    <location>
        <begin position="207"/>
        <end position="269"/>
    </location>
</feature>
<dbReference type="SUPFAM" id="SSF52799">
    <property type="entry name" value="(Phosphotyrosine protein) phosphatases II"/>
    <property type="match status" value="1"/>
</dbReference>
<evidence type="ECO:0000313" key="4">
    <source>
        <dbReference type="EnsemblProtists" id="PYU1_T002022"/>
    </source>
</evidence>
<dbReference type="Gene3D" id="3.90.190.10">
    <property type="entry name" value="Protein tyrosine phosphatase superfamily"/>
    <property type="match status" value="1"/>
</dbReference>
<dbReference type="PANTHER" id="PTHR46381:SF2">
    <property type="entry name" value="MAP KINASE PHOSPHATASE"/>
    <property type="match status" value="1"/>
</dbReference>
<dbReference type="STRING" id="431595.K3WAN1"/>
<dbReference type="CDD" id="cd14498">
    <property type="entry name" value="DSP"/>
    <property type="match status" value="1"/>
</dbReference>
<reference evidence="5" key="2">
    <citation type="submission" date="2010-04" db="EMBL/GenBank/DDBJ databases">
        <authorList>
            <person name="Buell R."/>
            <person name="Hamilton J."/>
            <person name="Hostetler J."/>
        </authorList>
    </citation>
    <scope>NUCLEOTIDE SEQUENCE [LARGE SCALE GENOMIC DNA]</scope>
    <source>
        <strain evidence="5">DAOM:BR144</strain>
    </source>
</reference>
<dbReference type="InterPro" id="IPR029021">
    <property type="entry name" value="Prot-tyrosine_phosphatase-like"/>
</dbReference>
<dbReference type="SMART" id="SM00195">
    <property type="entry name" value="DSPc"/>
    <property type="match status" value="1"/>
</dbReference>
<dbReference type="SUPFAM" id="SSF55753">
    <property type="entry name" value="Actin depolymerizing proteins"/>
    <property type="match status" value="1"/>
</dbReference>
<accession>K3WAN1</accession>
<evidence type="ECO:0008006" key="6">
    <source>
        <dbReference type="Google" id="ProtNLM"/>
    </source>
</evidence>
<evidence type="ECO:0000259" key="3">
    <source>
        <dbReference type="PROSITE" id="PS50056"/>
    </source>
</evidence>
<dbReference type="OMA" id="NCCGELK"/>
<dbReference type="PROSITE" id="PS50056">
    <property type="entry name" value="TYR_PHOSPHATASE_2"/>
    <property type="match status" value="1"/>
</dbReference>
<name>K3WAN1_GLOUD</name>
<evidence type="ECO:0000313" key="5">
    <source>
        <dbReference type="Proteomes" id="UP000019132"/>
    </source>
</evidence>
<dbReference type="eggNOG" id="KOG1716">
    <property type="taxonomic scope" value="Eukaryota"/>
</dbReference>
<feature type="domain" description="Tyrosine-protein phosphatase" evidence="2">
    <location>
        <begin position="125"/>
        <end position="290"/>
    </location>
</feature>
<keyword evidence="5" id="KW-1185">Reference proteome</keyword>
<dbReference type="AlphaFoldDB" id="K3WAN1"/>
<dbReference type="PROSITE" id="PS50054">
    <property type="entry name" value="TYR_PHOSPHATASE_DUAL"/>
    <property type="match status" value="1"/>
</dbReference>
<dbReference type="Proteomes" id="UP000019132">
    <property type="component" value="Unassembled WGS sequence"/>
</dbReference>
<dbReference type="EMBL" id="GL376634">
    <property type="status" value="NOT_ANNOTATED_CDS"/>
    <property type="molecule type" value="Genomic_DNA"/>
</dbReference>
<sequence length="592" mass="65561">MGNQQSSQDAFADVLPSTKKQVPPTTVVSKANGVSKDPIDNGESETIRPSSQAEEIPGAPAEVQTQISSASMRIQPPAHALLHDQLLVPTITATASTQEENETADRFLIPESVRKSRILDEFADVCSEIILESLYVSNVAVARDTKRLRALGITHVVNCCKELCIETAASPSQQEGDAVFRSKLHVLELALHDDIREDLMWFFYQVIEFIDNARRSAAGKVLIHCHQGISRSCAFAVAYVMYQQQQSHHAQHKHLGFREALAFVKSKRPIASPNTAFLCQLIAWEQELASFSAFSQDTPPRNVLYRLAPHAAHDPETLVLKACRYASASQQLPVVVTYDAGSWRPIVWSRGIFVFRSSPQEVTIWKGHACDIVDGAAEARRHVEHMICVRLSCFSRGDANGQKSAALHGINIVEIDEAPENGNAAQDCDHFGYADELTWMQTRIPGPSSTIFITPSGNGPDSETHRREVAAELAALKVQSEKPLLFVLDSIDDDGNRSWDHVTEYDSEDLTTGDAFLLYVPSLEPASCSHYLWIRSACVVAEDALIKLVMLQIMNVQGRVFSDCTTRISAAPVIERESEESEQFWSAFERGY</sequence>
<dbReference type="PRINTS" id="PR01908">
    <property type="entry name" value="ADSPHPHTASE"/>
</dbReference>
<dbReference type="InterPro" id="IPR000387">
    <property type="entry name" value="Tyr_Pase_dom"/>
</dbReference>
<evidence type="ECO:0000256" key="1">
    <source>
        <dbReference type="SAM" id="MobiDB-lite"/>
    </source>
</evidence>
<protein>
    <recommendedName>
        <fullName evidence="6">Protein-tyrosine-phosphatase</fullName>
    </recommendedName>
</protein>
<dbReference type="InterPro" id="IPR020422">
    <property type="entry name" value="TYR_PHOSPHATASE_DUAL_dom"/>
</dbReference>
<dbReference type="EnsemblProtists" id="PYU1_T002022">
    <property type="protein sequence ID" value="PYU1_T002022"/>
    <property type="gene ID" value="PYU1_G002020"/>
</dbReference>
<dbReference type="InterPro" id="IPR000340">
    <property type="entry name" value="Dual-sp_phosphatase_cat-dom"/>
</dbReference>
<reference evidence="4" key="3">
    <citation type="submission" date="2015-02" db="UniProtKB">
        <authorList>
            <consortium name="EnsemblProtists"/>
        </authorList>
    </citation>
    <scope>IDENTIFICATION</scope>
    <source>
        <strain evidence="4">DAOM BR144</strain>
    </source>
</reference>
<dbReference type="HOGENOM" id="CLU_489596_0_0_1"/>
<evidence type="ECO:0000259" key="2">
    <source>
        <dbReference type="PROSITE" id="PS50054"/>
    </source>
</evidence>